<reference evidence="2 3" key="1">
    <citation type="submission" date="2015-07" db="EMBL/GenBank/DDBJ databases">
        <authorList>
            <person name="Kim K.M."/>
        </authorList>
    </citation>
    <scope>NUCLEOTIDE SEQUENCE [LARGE SCALE GENOMIC DNA]</scope>
    <source>
        <strain evidence="2 3">KCTC 12363</strain>
    </source>
</reference>
<sequence length="175" mass="19942">MKSIKINTLKTYKKGEILLKQGEIAKYGYLVKKGCLKSYTVDNVGKEHIMQFAPENWMISDLDSFTNQVPSSVSIETIEDCEIFLISKSDFIDIDTFDKEVVVDIANKFRNNLIASNKRILGLLSATSEQRYIDFTETYPTLVQRLPLKLIAAYIGVTPEYLSGIRRKMAKKSEN</sequence>
<dbReference type="EMBL" id="CP012040">
    <property type="protein sequence ID" value="AKP51778.1"/>
    <property type="molecule type" value="Genomic_DNA"/>
</dbReference>
<organism evidence="2 3">
    <name type="scientific">Cyclobacterium amurskyense</name>
    <dbReference type="NCBI Taxonomy" id="320787"/>
    <lineage>
        <taxon>Bacteria</taxon>
        <taxon>Pseudomonadati</taxon>
        <taxon>Bacteroidota</taxon>
        <taxon>Cytophagia</taxon>
        <taxon>Cytophagales</taxon>
        <taxon>Cyclobacteriaceae</taxon>
        <taxon>Cyclobacterium</taxon>
    </lineage>
</organism>
<evidence type="ECO:0000313" key="2">
    <source>
        <dbReference type="EMBL" id="AKP51778.1"/>
    </source>
</evidence>
<dbReference type="STRING" id="320787.CA2015_2362"/>
<protein>
    <submittedName>
        <fullName evidence="2">Cyclic nucleotide-binding domain protein</fullName>
    </submittedName>
</protein>
<dbReference type="AlphaFoldDB" id="A0A0H4PG18"/>
<dbReference type="Pfam" id="PF00027">
    <property type="entry name" value="cNMP_binding"/>
    <property type="match status" value="1"/>
</dbReference>
<dbReference type="InterPro" id="IPR000595">
    <property type="entry name" value="cNMP-bd_dom"/>
</dbReference>
<dbReference type="OrthoDB" id="667553at2"/>
<accession>A0A0H4PG18</accession>
<dbReference type="PROSITE" id="PS50042">
    <property type="entry name" value="CNMP_BINDING_3"/>
    <property type="match status" value="1"/>
</dbReference>
<dbReference type="InterPro" id="IPR014710">
    <property type="entry name" value="RmlC-like_jellyroll"/>
</dbReference>
<dbReference type="CDD" id="cd00038">
    <property type="entry name" value="CAP_ED"/>
    <property type="match status" value="1"/>
</dbReference>
<dbReference type="Proteomes" id="UP000036520">
    <property type="component" value="Chromosome"/>
</dbReference>
<evidence type="ECO:0000313" key="3">
    <source>
        <dbReference type="Proteomes" id="UP000036520"/>
    </source>
</evidence>
<keyword evidence="3" id="KW-1185">Reference proteome</keyword>
<proteinExistence type="predicted"/>
<dbReference type="KEGG" id="camu:CA2015_2362"/>
<dbReference type="Gene3D" id="2.60.120.10">
    <property type="entry name" value="Jelly Rolls"/>
    <property type="match status" value="1"/>
</dbReference>
<dbReference type="RefSeq" id="WP_048642083.1">
    <property type="nucleotide sequence ID" value="NZ_CAXBGM010000008.1"/>
</dbReference>
<dbReference type="InterPro" id="IPR018490">
    <property type="entry name" value="cNMP-bd_dom_sf"/>
</dbReference>
<dbReference type="SUPFAM" id="SSF51206">
    <property type="entry name" value="cAMP-binding domain-like"/>
    <property type="match status" value="1"/>
</dbReference>
<name>A0A0H4PG18_9BACT</name>
<evidence type="ECO:0000259" key="1">
    <source>
        <dbReference type="PROSITE" id="PS50042"/>
    </source>
</evidence>
<feature type="domain" description="Cyclic nucleotide-binding" evidence="1">
    <location>
        <begin position="10"/>
        <end position="94"/>
    </location>
</feature>
<gene>
    <name evidence="2" type="ORF">CA2015_2362</name>
</gene>